<sequence length="186" mass="20279">MATCVSVFILFFFFFSTFYSTIDAIFSEELAQGIAIKRIEKTTHLHFYFHDIVSGKNPSAVKIAGPPNSTAYSFGATAMFDDALTEGPESTSKLVGKAQGMYGIAAQQELSLLMVINFAFTEGAYNGSSISIVGRNPVLNDMREMPVVGGSGVFRSARGYALAHTVRFDMKTGDATVEYNVYVSHY</sequence>
<reference evidence="5 6" key="1">
    <citation type="journal article" date="2021" name="Commun. Biol.">
        <title>The genome of Shorea leprosula (Dipterocarpaceae) highlights the ecological relevance of drought in aseasonal tropical rainforests.</title>
        <authorList>
            <person name="Ng K.K.S."/>
            <person name="Kobayashi M.J."/>
            <person name="Fawcett J.A."/>
            <person name="Hatakeyama M."/>
            <person name="Paape T."/>
            <person name="Ng C.H."/>
            <person name="Ang C.C."/>
            <person name="Tnah L.H."/>
            <person name="Lee C.T."/>
            <person name="Nishiyama T."/>
            <person name="Sese J."/>
            <person name="O'Brien M.J."/>
            <person name="Copetti D."/>
            <person name="Mohd Noor M.I."/>
            <person name="Ong R.C."/>
            <person name="Putra M."/>
            <person name="Sireger I.Z."/>
            <person name="Indrioko S."/>
            <person name="Kosugi Y."/>
            <person name="Izuno A."/>
            <person name="Isagi Y."/>
            <person name="Lee S.L."/>
            <person name="Shimizu K.K."/>
        </authorList>
    </citation>
    <scope>NUCLEOTIDE SEQUENCE [LARGE SCALE GENOMIC DNA]</scope>
    <source>
        <strain evidence="5">214</strain>
    </source>
</reference>
<comment type="caution">
    <text evidence="5">The sequence shown here is derived from an EMBL/GenBank/DDBJ whole genome shotgun (WGS) entry which is preliminary data.</text>
</comment>
<keyword evidence="4" id="KW-0732">Signal</keyword>
<dbReference type="InterPro" id="IPR004265">
    <property type="entry name" value="Dirigent"/>
</dbReference>
<protein>
    <recommendedName>
        <fullName evidence="4">Dirigent protein</fullName>
    </recommendedName>
</protein>
<dbReference type="InterPro" id="IPR044859">
    <property type="entry name" value="Allene_oxi_cyc_Dirigent"/>
</dbReference>
<organism evidence="5 6">
    <name type="scientific">Rubroshorea leprosula</name>
    <dbReference type="NCBI Taxonomy" id="152421"/>
    <lineage>
        <taxon>Eukaryota</taxon>
        <taxon>Viridiplantae</taxon>
        <taxon>Streptophyta</taxon>
        <taxon>Embryophyta</taxon>
        <taxon>Tracheophyta</taxon>
        <taxon>Spermatophyta</taxon>
        <taxon>Magnoliopsida</taxon>
        <taxon>eudicotyledons</taxon>
        <taxon>Gunneridae</taxon>
        <taxon>Pentapetalae</taxon>
        <taxon>rosids</taxon>
        <taxon>malvids</taxon>
        <taxon>Malvales</taxon>
        <taxon>Dipterocarpaceae</taxon>
        <taxon>Rubroshorea</taxon>
    </lineage>
</organism>
<dbReference type="EMBL" id="BPVZ01000055">
    <property type="protein sequence ID" value="GKV20350.1"/>
    <property type="molecule type" value="Genomic_DNA"/>
</dbReference>
<dbReference type="Proteomes" id="UP001054252">
    <property type="component" value="Unassembled WGS sequence"/>
</dbReference>
<dbReference type="PANTHER" id="PTHR21495">
    <property type="entry name" value="NUCLEOPORIN-RELATED"/>
    <property type="match status" value="1"/>
</dbReference>
<evidence type="ECO:0000256" key="2">
    <source>
        <dbReference type="ARBA" id="ARBA00011738"/>
    </source>
</evidence>
<evidence type="ECO:0000313" key="6">
    <source>
        <dbReference type="Proteomes" id="UP001054252"/>
    </source>
</evidence>
<feature type="signal peptide" evidence="4">
    <location>
        <begin position="1"/>
        <end position="24"/>
    </location>
</feature>
<dbReference type="AlphaFoldDB" id="A0AAV5KAE2"/>
<comment type="similarity">
    <text evidence="1 4">Belongs to the plant dirigent protein family.</text>
</comment>
<dbReference type="GO" id="GO:0048046">
    <property type="term" value="C:apoplast"/>
    <property type="evidence" value="ECO:0007669"/>
    <property type="project" value="UniProtKB-SubCell"/>
</dbReference>
<comment type="subunit">
    <text evidence="2 4">Homodimer.</text>
</comment>
<keyword evidence="3 4" id="KW-0964">Secreted</keyword>
<dbReference type="Pfam" id="PF03018">
    <property type="entry name" value="Dirigent"/>
    <property type="match status" value="1"/>
</dbReference>
<feature type="chain" id="PRO_5043093635" description="Dirigent protein" evidence="4">
    <location>
        <begin position="25"/>
        <end position="186"/>
    </location>
</feature>
<comment type="subcellular location">
    <subcellularLocation>
        <location evidence="4">Secreted</location>
        <location evidence="4">Extracellular space</location>
        <location evidence="4">Apoplast</location>
    </subcellularLocation>
</comment>
<proteinExistence type="inferred from homology"/>
<accession>A0AAV5KAE2</accession>
<evidence type="ECO:0000256" key="3">
    <source>
        <dbReference type="ARBA" id="ARBA00022525"/>
    </source>
</evidence>
<name>A0AAV5KAE2_9ROSI</name>
<evidence type="ECO:0000313" key="5">
    <source>
        <dbReference type="EMBL" id="GKV20350.1"/>
    </source>
</evidence>
<keyword evidence="4" id="KW-0052">Apoplast</keyword>
<dbReference type="Gene3D" id="2.40.480.10">
    <property type="entry name" value="Allene oxide cyclase-like"/>
    <property type="match status" value="1"/>
</dbReference>
<evidence type="ECO:0000256" key="1">
    <source>
        <dbReference type="ARBA" id="ARBA00010746"/>
    </source>
</evidence>
<keyword evidence="6" id="KW-1185">Reference proteome</keyword>
<dbReference type="GO" id="GO:0009699">
    <property type="term" value="P:phenylpropanoid biosynthetic process"/>
    <property type="evidence" value="ECO:0007669"/>
    <property type="project" value="UniProtKB-ARBA"/>
</dbReference>
<gene>
    <name evidence="5" type="ORF">SLEP1_g30488</name>
</gene>
<evidence type="ECO:0000256" key="4">
    <source>
        <dbReference type="RuleBase" id="RU363099"/>
    </source>
</evidence>
<comment type="function">
    <text evidence="4">Dirigent proteins impart stereoselectivity on the phenoxy radical-coupling reaction, yielding optically active lignans from two molecules of coniferyl alcohol in the biosynthesis of lignans, flavonolignans, and alkaloids and thus plays a central role in plant secondary metabolism.</text>
</comment>